<comment type="caution">
    <text evidence="2">The sequence shown here is derived from an EMBL/GenBank/DDBJ whole genome shotgun (WGS) entry which is preliminary data.</text>
</comment>
<evidence type="ECO:0000256" key="1">
    <source>
        <dbReference type="SAM" id="SignalP"/>
    </source>
</evidence>
<dbReference type="Proteomes" id="UP000310016">
    <property type="component" value="Unassembled WGS sequence"/>
</dbReference>
<feature type="signal peptide" evidence="1">
    <location>
        <begin position="1"/>
        <end position="19"/>
    </location>
</feature>
<dbReference type="EMBL" id="SUMF01000019">
    <property type="protein sequence ID" value="TJZ70100.1"/>
    <property type="molecule type" value="Genomic_DNA"/>
</dbReference>
<keyword evidence="3" id="KW-1185">Reference proteome</keyword>
<organism evidence="2 3">
    <name type="scientific">Chitiniphilus eburneus</name>
    <dbReference type="NCBI Taxonomy" id="2571148"/>
    <lineage>
        <taxon>Bacteria</taxon>
        <taxon>Pseudomonadati</taxon>
        <taxon>Pseudomonadota</taxon>
        <taxon>Betaproteobacteria</taxon>
        <taxon>Neisseriales</taxon>
        <taxon>Chitinibacteraceae</taxon>
        <taxon>Chitiniphilus</taxon>
    </lineage>
</organism>
<reference evidence="2 3" key="1">
    <citation type="submission" date="2019-04" db="EMBL/GenBank/DDBJ databases">
        <title>Chitiniphilus eburnea sp. nov., a novel chitinolytic bacterium isolated from aquaculture sludge.</title>
        <authorList>
            <person name="Sheng M."/>
        </authorList>
    </citation>
    <scope>NUCLEOTIDE SEQUENCE [LARGE SCALE GENOMIC DNA]</scope>
    <source>
        <strain evidence="2 3">HX-2-15</strain>
    </source>
</reference>
<protein>
    <recommendedName>
        <fullName evidence="4">DUF4124 domain-containing protein</fullName>
    </recommendedName>
</protein>
<feature type="chain" id="PRO_5020781301" description="DUF4124 domain-containing protein" evidence="1">
    <location>
        <begin position="20"/>
        <end position="120"/>
    </location>
</feature>
<proteinExistence type="predicted"/>
<sequence length="120" mass="12485">MIKTGVFALMLATVAAAHAAPDLACYQSSSNKRTYCIDRTEATSSGPMRAAPAYQLEEDGTNKPTGLSVLANCESKKTGLLDANGTDITGGRTPSPVATALAETLCKLPTPKNNPLLPTF</sequence>
<gene>
    <name evidence="2" type="ORF">FAZ21_14505</name>
</gene>
<dbReference type="OrthoDB" id="9867058at2"/>
<evidence type="ECO:0000313" key="3">
    <source>
        <dbReference type="Proteomes" id="UP000310016"/>
    </source>
</evidence>
<evidence type="ECO:0000313" key="2">
    <source>
        <dbReference type="EMBL" id="TJZ70100.1"/>
    </source>
</evidence>
<accession>A0A4U0PQ65</accession>
<keyword evidence="1" id="KW-0732">Signal</keyword>
<dbReference type="RefSeq" id="WP_136774162.1">
    <property type="nucleotide sequence ID" value="NZ_CP156074.1"/>
</dbReference>
<evidence type="ECO:0008006" key="4">
    <source>
        <dbReference type="Google" id="ProtNLM"/>
    </source>
</evidence>
<dbReference type="AlphaFoldDB" id="A0A4U0PQ65"/>
<name>A0A4U0PQ65_9NEIS</name>